<protein>
    <submittedName>
        <fullName evidence="3">YTH domain-containing family protein 1</fullName>
    </submittedName>
</protein>
<dbReference type="GO" id="GO:1990247">
    <property type="term" value="F:N6-methyladenosine-containing RNA reader activity"/>
    <property type="evidence" value="ECO:0007669"/>
    <property type="project" value="TreeGrafter"/>
</dbReference>
<evidence type="ECO:0000313" key="3">
    <source>
        <dbReference type="EMBL" id="OLL24422.1"/>
    </source>
</evidence>
<sequence length="324" mass="37018">MLILHSSPDMSLHSNCSKHFYHRPQQDIFAVRRSEEPPSHAYESYRHSRQLSFRSEREDIPASPWSQSEGEPLVHPDDEIILPHSVPINIWANTLAQRPPKPRSTSLQTQHRPASETSSERPSIRNLGTSTTSNIPNHHRSWSCEDSSLDGAFSRMSINRQHKLFRTTIPPVTKPATERIVRERALNPQLSVDTNLQARYFVIKSYTVQVYKKLVLIKQEDDVFKSLKYNIWASTEIGNRRLNTAFAESGVQGPIYLFFSVNSSGRFCGIAQMKSAVDYGTNSTVWSQDKWKGIFSLQWLFVKDVPNAGLKHVRLLYDSLVAGR</sequence>
<dbReference type="PANTHER" id="PTHR12357">
    <property type="entry name" value="YTH YT521-B HOMOLOGY DOMAIN-CONTAINING"/>
    <property type="match status" value="1"/>
</dbReference>
<gene>
    <name evidence="3" type="ORF">NEOLI_001728</name>
</gene>
<evidence type="ECO:0000313" key="4">
    <source>
        <dbReference type="Proteomes" id="UP000186594"/>
    </source>
</evidence>
<evidence type="ECO:0000256" key="1">
    <source>
        <dbReference type="SAM" id="MobiDB-lite"/>
    </source>
</evidence>
<feature type="region of interest" description="Disordered" evidence="1">
    <location>
        <begin position="96"/>
        <end position="141"/>
    </location>
</feature>
<dbReference type="InterPro" id="IPR007275">
    <property type="entry name" value="YTH_domain"/>
</dbReference>
<dbReference type="AlphaFoldDB" id="A0A1U7LPF1"/>
<evidence type="ECO:0000259" key="2">
    <source>
        <dbReference type="PROSITE" id="PS50882"/>
    </source>
</evidence>
<dbReference type="GO" id="GO:0003729">
    <property type="term" value="F:mRNA binding"/>
    <property type="evidence" value="ECO:0007669"/>
    <property type="project" value="TreeGrafter"/>
</dbReference>
<keyword evidence="4" id="KW-1185">Reference proteome</keyword>
<dbReference type="InterPro" id="IPR045168">
    <property type="entry name" value="YTH_prot"/>
</dbReference>
<feature type="region of interest" description="Disordered" evidence="1">
    <location>
        <begin position="34"/>
        <end position="77"/>
    </location>
</feature>
<dbReference type="Proteomes" id="UP000186594">
    <property type="component" value="Unassembled WGS sequence"/>
</dbReference>
<dbReference type="GO" id="GO:0005737">
    <property type="term" value="C:cytoplasm"/>
    <property type="evidence" value="ECO:0007669"/>
    <property type="project" value="TreeGrafter"/>
</dbReference>
<dbReference type="GO" id="GO:0061157">
    <property type="term" value="P:mRNA destabilization"/>
    <property type="evidence" value="ECO:0007669"/>
    <property type="project" value="TreeGrafter"/>
</dbReference>
<organism evidence="3 4">
    <name type="scientific">Neolecta irregularis (strain DAH-3)</name>
    <dbReference type="NCBI Taxonomy" id="1198029"/>
    <lineage>
        <taxon>Eukaryota</taxon>
        <taxon>Fungi</taxon>
        <taxon>Dikarya</taxon>
        <taxon>Ascomycota</taxon>
        <taxon>Taphrinomycotina</taxon>
        <taxon>Neolectales</taxon>
        <taxon>Neolectaceae</taxon>
        <taxon>Neolecta</taxon>
    </lineage>
</organism>
<reference evidence="3 4" key="1">
    <citation type="submission" date="2016-04" db="EMBL/GenBank/DDBJ databases">
        <title>Evolutionary innovation and constraint leading to complex multicellularity in the Ascomycota.</title>
        <authorList>
            <person name="Cisse O."/>
            <person name="Nguyen A."/>
            <person name="Hewitt D.A."/>
            <person name="Jedd G."/>
            <person name="Stajich J.E."/>
        </authorList>
    </citation>
    <scope>NUCLEOTIDE SEQUENCE [LARGE SCALE GENOMIC DNA]</scope>
    <source>
        <strain evidence="3 4">DAH-3</strain>
    </source>
</reference>
<accession>A0A1U7LPF1</accession>
<name>A0A1U7LPF1_NEOID</name>
<dbReference type="Gene3D" id="3.10.590.10">
    <property type="entry name" value="ph1033 like domains"/>
    <property type="match status" value="1"/>
</dbReference>
<dbReference type="OrthoDB" id="306690at2759"/>
<feature type="compositionally biased region" description="Polar residues" evidence="1">
    <location>
        <begin position="103"/>
        <end position="117"/>
    </location>
</feature>
<dbReference type="Pfam" id="PF04146">
    <property type="entry name" value="YTH"/>
    <property type="match status" value="1"/>
</dbReference>
<proteinExistence type="predicted"/>
<dbReference type="STRING" id="1198029.A0A1U7LPF1"/>
<comment type="caution">
    <text evidence="3">The sequence shown here is derived from an EMBL/GenBank/DDBJ whole genome shotgun (WGS) entry which is preliminary data.</text>
</comment>
<feature type="compositionally biased region" description="Polar residues" evidence="1">
    <location>
        <begin position="124"/>
        <end position="136"/>
    </location>
</feature>
<feature type="domain" description="YTH" evidence="2">
    <location>
        <begin position="210"/>
        <end position="324"/>
    </location>
</feature>
<dbReference type="PROSITE" id="PS50882">
    <property type="entry name" value="YTH"/>
    <property type="match status" value="1"/>
</dbReference>
<dbReference type="EMBL" id="LXFE01000826">
    <property type="protein sequence ID" value="OLL24422.1"/>
    <property type="molecule type" value="Genomic_DNA"/>
</dbReference>
<dbReference type="PANTHER" id="PTHR12357:SF89">
    <property type="entry name" value="YTH DOMAIN-CONTAINING FAMILY PROTEIN"/>
    <property type="match status" value="1"/>
</dbReference>
<feature type="compositionally biased region" description="Basic and acidic residues" evidence="1">
    <location>
        <begin position="34"/>
        <end position="46"/>
    </location>
</feature>
<dbReference type="CDD" id="cd21134">
    <property type="entry name" value="YTH"/>
    <property type="match status" value="1"/>
</dbReference>